<feature type="domain" description="L,D-TPase catalytic" evidence="8">
    <location>
        <begin position="448"/>
        <end position="542"/>
    </location>
</feature>
<dbReference type="Gene3D" id="1.10.101.10">
    <property type="entry name" value="PGBD-like superfamily/PGBD"/>
    <property type="match status" value="1"/>
</dbReference>
<feature type="compositionally biased region" description="Basic and acidic residues" evidence="6">
    <location>
        <begin position="557"/>
        <end position="569"/>
    </location>
</feature>
<organism evidence="10 11">
    <name type="scientific">Persicimonas caeni</name>
    <dbReference type="NCBI Taxonomy" id="2292766"/>
    <lineage>
        <taxon>Bacteria</taxon>
        <taxon>Deltaproteobacteria</taxon>
        <taxon>Bradymonadales</taxon>
        <taxon>Bradymonadaceae</taxon>
        <taxon>Persicimonas</taxon>
    </lineage>
</organism>
<reference evidence="10 11" key="1">
    <citation type="submission" date="2019-06" db="EMBL/GenBank/DDBJ databases">
        <title>Persicimonas caeni gen. nov., sp. nov., a predatory bacterium isolated from solar saltern.</title>
        <authorList>
            <person name="Wang S."/>
        </authorList>
    </citation>
    <scope>NUCLEOTIDE SEQUENCE [LARGE SCALE GENOMIC DNA]</scope>
    <source>
        <strain evidence="10 11">YN101</strain>
    </source>
</reference>
<keyword evidence="4" id="KW-0573">Peptidoglycan synthesis</keyword>
<evidence type="ECO:0000256" key="1">
    <source>
        <dbReference type="ARBA" id="ARBA00004752"/>
    </source>
</evidence>
<accession>A0A5B8Y8Q9</accession>
<evidence type="ECO:0000256" key="5">
    <source>
        <dbReference type="ARBA" id="ARBA00023316"/>
    </source>
</evidence>
<dbReference type="InterPro" id="IPR005490">
    <property type="entry name" value="LD_TPept_cat_dom"/>
</dbReference>
<comment type="pathway">
    <text evidence="1">Cell wall biogenesis; peptidoglycan biosynthesis.</text>
</comment>
<proteinExistence type="predicted"/>
<evidence type="ECO:0000256" key="6">
    <source>
        <dbReference type="SAM" id="MobiDB-lite"/>
    </source>
</evidence>
<dbReference type="GO" id="GO:0016740">
    <property type="term" value="F:transferase activity"/>
    <property type="evidence" value="ECO:0007669"/>
    <property type="project" value="UniProtKB-KW"/>
</dbReference>
<evidence type="ECO:0000313" key="10">
    <source>
        <dbReference type="EMBL" id="QDG51552.1"/>
    </source>
</evidence>
<feature type="domain" description="L,D-TPase catalytic" evidence="8">
    <location>
        <begin position="680"/>
        <end position="768"/>
    </location>
</feature>
<dbReference type="InterPro" id="IPR038063">
    <property type="entry name" value="Transpep_catalytic_dom"/>
</dbReference>
<dbReference type="OrthoDB" id="9778545at2"/>
<evidence type="ECO:0000256" key="4">
    <source>
        <dbReference type="ARBA" id="ARBA00022984"/>
    </source>
</evidence>
<name>A0A4Y6PTA0_PERCE</name>
<dbReference type="UniPathway" id="UPA00219"/>
<dbReference type="GO" id="GO:0009252">
    <property type="term" value="P:peptidoglycan biosynthetic process"/>
    <property type="evidence" value="ECO:0007669"/>
    <property type="project" value="UniProtKB-UniPathway"/>
</dbReference>
<accession>A0A4Y6PTA0</accession>
<dbReference type="CDD" id="cd16913">
    <property type="entry name" value="YkuD_like"/>
    <property type="match status" value="2"/>
</dbReference>
<dbReference type="PANTHER" id="PTHR41533">
    <property type="entry name" value="L,D-TRANSPEPTIDASE HI_1667-RELATED"/>
    <property type="match status" value="1"/>
</dbReference>
<dbReference type="GO" id="GO:0071555">
    <property type="term" value="P:cell wall organization"/>
    <property type="evidence" value="ECO:0007669"/>
    <property type="project" value="UniProtKB-KW"/>
</dbReference>
<dbReference type="SUPFAM" id="SSF47090">
    <property type="entry name" value="PGBD-like"/>
    <property type="match status" value="1"/>
</dbReference>
<feature type="domain" description="L,D-transpeptidase scaffold" evidence="9">
    <location>
        <begin position="89"/>
        <end position="142"/>
    </location>
</feature>
<dbReference type="InterPro" id="IPR045380">
    <property type="entry name" value="LD_TPept_scaffold_dom"/>
</dbReference>
<evidence type="ECO:0000259" key="8">
    <source>
        <dbReference type="Pfam" id="PF03734"/>
    </source>
</evidence>
<dbReference type="InterPro" id="IPR002477">
    <property type="entry name" value="Peptidoglycan-bd-like"/>
</dbReference>
<evidence type="ECO:0000259" key="7">
    <source>
        <dbReference type="Pfam" id="PF01471"/>
    </source>
</evidence>
<evidence type="ECO:0000256" key="2">
    <source>
        <dbReference type="ARBA" id="ARBA00022679"/>
    </source>
</evidence>
<sequence>MIRPLDKRNFAALAATLAVGTLVACGEPNISQEKASPYVDQWSKSVEGTLREMAVAPAGKKNFQERLQKAAAQAESKLQRDEPPYDVLVNRVYQGIDYQFALVERTGLTDRGQAVWKTLEAVEDHALDADDYTLAEIGSGLESLEKANARFEKLETFETSDAEKDAAIAWLTQQPVSTFELTDDNHAKLTQTVLDSDSGQRMKERLANYETVSTEIAALEAKVEHLLMQNLARYARQMKHFRIHEIFVHPKNFDRWTNPNIEGRRPDKAEATWHARVAWRTAAKMTRDIAEKKEAEILHKLIEQDLEKALTGDVNTALASLKPAQPQYAGLQKEYVRYKEIAEAGGWEKVPVTRGLRPGREHEVVAKLKKRLQVEGFYPADAAIDNKYDDKLEKAVEAYQETHQMQVTGKPHHMFWASVNIPAKRRMEQIALNMQRWRESDIRHDDPMYVYVNIPDFHAEVWKEQERKLRFRIVVGNNDLAPKEKREAARKNKDESFKKHPNRTPTLSAYIDRVIYNPYWNVTERIRDEEILPEVRASVEAGYKAKIKRLLGVPTKKPSEQAGEEKSEEATLTGTVGTTPSAEAQQEQATEMVGADAIAKLREQSGAVEAAPAKPTRSAESFWSKNGDGRLVFDVAALRQLVGGGAPDAGSADTAGEAAPSSLAAKFPYIDPATGQVNVNSTNPDAIPGWYEANNYEVMFPGKKWEYVRMKQGDDNALGKVKVIFPNLHDVYLHDTPHKALFSRDIRAFSHGCMRMHEPLTFAEYLLEQDGKLDEYNVRRILSEGTYEPIFLDKQIPVHIDYVTVRVDDQGRANFLADIYDYDKFKEEG</sequence>
<evidence type="ECO:0000256" key="3">
    <source>
        <dbReference type="ARBA" id="ARBA00022960"/>
    </source>
</evidence>
<evidence type="ECO:0000313" key="11">
    <source>
        <dbReference type="Proteomes" id="UP000315995"/>
    </source>
</evidence>
<dbReference type="InterPro" id="IPR052905">
    <property type="entry name" value="LD-transpeptidase_YkuD-like"/>
</dbReference>
<dbReference type="SUPFAM" id="SSF141523">
    <property type="entry name" value="L,D-transpeptidase catalytic domain-like"/>
    <property type="match status" value="1"/>
</dbReference>
<feature type="domain" description="Peptidoglycan binding-like" evidence="7">
    <location>
        <begin position="362"/>
        <end position="411"/>
    </location>
</feature>
<dbReference type="EMBL" id="CP041186">
    <property type="protein sequence ID" value="QDG51552.1"/>
    <property type="molecule type" value="Genomic_DNA"/>
</dbReference>
<dbReference type="PROSITE" id="PS51257">
    <property type="entry name" value="PROKAR_LIPOPROTEIN"/>
    <property type="match status" value="1"/>
</dbReference>
<keyword evidence="2" id="KW-0808">Transferase</keyword>
<dbReference type="AlphaFoldDB" id="A0A4Y6PTA0"/>
<dbReference type="Proteomes" id="UP000315995">
    <property type="component" value="Chromosome"/>
</dbReference>
<dbReference type="GO" id="GO:0008360">
    <property type="term" value="P:regulation of cell shape"/>
    <property type="evidence" value="ECO:0007669"/>
    <property type="project" value="UniProtKB-KW"/>
</dbReference>
<keyword evidence="11" id="KW-1185">Reference proteome</keyword>
<feature type="region of interest" description="Disordered" evidence="6">
    <location>
        <begin position="555"/>
        <end position="591"/>
    </location>
</feature>
<dbReference type="InterPro" id="IPR036365">
    <property type="entry name" value="PGBD-like_sf"/>
</dbReference>
<keyword evidence="5" id="KW-0961">Cell wall biogenesis/degradation</keyword>
<feature type="compositionally biased region" description="Polar residues" evidence="6">
    <location>
        <begin position="570"/>
        <end position="589"/>
    </location>
</feature>
<protein>
    <recommendedName>
        <fullName evidence="12">Murein L,D-transpeptidase</fullName>
    </recommendedName>
</protein>
<gene>
    <name evidence="10" type="ORF">FIV42_12590</name>
</gene>
<evidence type="ECO:0008006" key="12">
    <source>
        <dbReference type="Google" id="ProtNLM"/>
    </source>
</evidence>
<dbReference type="Pfam" id="PF03734">
    <property type="entry name" value="YkuD"/>
    <property type="match status" value="2"/>
</dbReference>
<dbReference type="InterPro" id="IPR036366">
    <property type="entry name" value="PGBDSf"/>
</dbReference>
<dbReference type="Pfam" id="PF20142">
    <property type="entry name" value="Scaffold"/>
    <property type="match status" value="1"/>
</dbReference>
<dbReference type="PANTHER" id="PTHR41533:SF2">
    <property type="entry name" value="BLR7131 PROTEIN"/>
    <property type="match status" value="1"/>
</dbReference>
<keyword evidence="3" id="KW-0133">Cell shape</keyword>
<dbReference type="Pfam" id="PF01471">
    <property type="entry name" value="PG_binding_1"/>
    <property type="match status" value="1"/>
</dbReference>
<evidence type="ECO:0000259" key="9">
    <source>
        <dbReference type="Pfam" id="PF20142"/>
    </source>
</evidence>